<keyword evidence="13" id="KW-0156">Chromatin regulator</keyword>
<dbReference type="EC" id="2.1.1.366" evidence="16"/>
<dbReference type="SMART" id="SM00317">
    <property type="entry name" value="SET"/>
    <property type="match status" value="1"/>
</dbReference>
<dbReference type="RefSeq" id="XP_033805871.1">
    <property type="nucleotide sequence ID" value="XM_033949980.1"/>
</dbReference>
<feature type="compositionally biased region" description="Polar residues" evidence="21">
    <location>
        <begin position="773"/>
        <end position="783"/>
    </location>
</feature>
<dbReference type="GO" id="GO:0005694">
    <property type="term" value="C:chromosome"/>
    <property type="evidence" value="ECO:0007669"/>
    <property type="project" value="UniProtKB-SubCell"/>
</dbReference>
<evidence type="ECO:0000259" key="24">
    <source>
        <dbReference type="PROSITE" id="PS50878"/>
    </source>
</evidence>
<evidence type="ECO:0000256" key="1">
    <source>
        <dbReference type="ARBA" id="ARBA00004123"/>
    </source>
</evidence>
<feature type="coiled-coil region" evidence="20">
    <location>
        <begin position="879"/>
        <end position="906"/>
    </location>
</feature>
<evidence type="ECO:0000256" key="5">
    <source>
        <dbReference type="ARBA" id="ARBA00022603"/>
    </source>
</evidence>
<evidence type="ECO:0000256" key="2">
    <source>
        <dbReference type="ARBA" id="ARBA00004286"/>
    </source>
</evidence>
<evidence type="ECO:0000256" key="19">
    <source>
        <dbReference type="ARBA" id="ARBA00049087"/>
    </source>
</evidence>
<feature type="domain" description="Pre-SET" evidence="23">
    <location>
        <begin position="287"/>
        <end position="360"/>
    </location>
</feature>
<dbReference type="InterPro" id="IPR000477">
    <property type="entry name" value="RT_dom"/>
</dbReference>
<feature type="compositionally biased region" description="Basic and acidic residues" evidence="21">
    <location>
        <begin position="598"/>
        <end position="607"/>
    </location>
</feature>
<dbReference type="GO" id="GO:0051301">
    <property type="term" value="P:cell division"/>
    <property type="evidence" value="ECO:0007669"/>
    <property type="project" value="UniProtKB-KW"/>
</dbReference>
<dbReference type="Gene3D" id="3.30.250.20">
    <property type="entry name" value="L1 transposable element, C-terminal domain"/>
    <property type="match status" value="1"/>
</dbReference>
<feature type="region of interest" description="Disordered" evidence="21">
    <location>
        <begin position="598"/>
        <end position="626"/>
    </location>
</feature>
<dbReference type="Gene3D" id="3.30.40.10">
    <property type="entry name" value="Zinc/RING finger domain, C3HC4 (zinc finger)"/>
    <property type="match status" value="1"/>
</dbReference>
<dbReference type="PROSITE" id="PS50982">
    <property type="entry name" value="MBD"/>
    <property type="match status" value="1"/>
</dbReference>
<feature type="region of interest" description="Disordered" evidence="21">
    <location>
        <begin position="1924"/>
        <end position="1943"/>
    </location>
</feature>
<sequence length="2196" mass="249027">MSNSSEGSHTDDPEEFWRKMVTNGKVDVIFEQVQNVLLCLQKKIKDETATPLEYLQAMKLINEAIPNKRLTFENDAANIDDDVQKNIPCLLASPEDEYADSYSIVTTKSKDSSFSMYETYSEDACRSTALPAKLPFEKHYICNTACLAEMTCGFFRSKNPLKIPIFCRFLRLHAKTNYLSKELDVYYRAPCGRSLRSYQEVQNYLIETQCNFLFLDYFSFNTYLQLDRTDLSRKAIVSDPDISNGVESVPVSFFNDIDSINLPYFKYRKTSWPHGYCVNNFSDMFIDSCSCTDGCNDVSKCPCLQLTVGDCGECSTPLHKVPSGYAYKRLQKPVPSGIFECNISCKCDKMFCQNRVVQHGLRLQLQVFKTQNKGWGVRCLDDIDKGTFVCTYTGRILTRTINREGGLENSAESCIRDNDNDDDQADESFRTLTKRKKMEVSCSDSEIELIHTEEDNKDKRKYKPVSQALKQGKELLDFQKYGYNTRSLCPPSIKRPKSRTAILQNRRKQMMKKGTAKLMQASSEDEDVLLSQQSPKTKLSIRTRRANIITDLVENTEEELSLEEEETATQDELAKSDDQNIIDGSTLLTTKLIVETTERQTEKDGPYKKSGNYSVSQSEAKISSQKSSNNEEHIYLLDATEEGNVGRFLNHSCCPNLFVQNVFVDTHNRSFPWVAFFTISFTLRFHLFCAVSDCRNQDRSFSTLKGLEPEPRHCHCFGILKLEKNLPGITNMKLEACLKKKFHVCVDFRTPFNRHFFAAPATALPCRLVPSDPTTTGGVQQPAMSAKTPRKDRDKQKAGDSKMAAPASPEVTGSPAWVSEVAAEVTAAMELVLEKRLLPLDVKLERVQEKLDTMGQEVSSFHQRVEALDDRVLGAEGLLRNHAKTLAALEDRLEDLENRSRRCNLRFVGLPEELPESDLRSMMESWITSSLTLPPGLGPLCIERAHRLGLKRSMMARPRVVIIKLLNYVHKQAILQAMRGGQNLTYNNKRILCFQDYSAKVSQQRRAFAPVCTELIQRNIRFALLYPAKLRVHSNGTTTYFTTVAEAQSFLAQEPAAGPSTRAWKDYQYHNKQHEENPVLYWEVAKAVLRGVIISYVSRVRKTRDRELLRLSDLMMRARRTFALRPTSENRQSLLSLQAAVNALLHQRATKSLAYYKYRLYVHGNKGGKLLARLISQRESRKKILHLHTVESGRVTSDADICEVLRRFYATLYAPPPDLGLSGDLYLEGLDLPCLSEEQTGQLNAPIEVEEVELAIAQSPTLKAPGVDGYRAEFYKLLQSEIGSPLAHMFNVMINAEAMPEHLNVAQIIVLPKPGRDPTLPESYRPISLLNFDVKLLARILANRLARVLPLLLHESQVGFVKGRSVAKNLRRILISLEYASRVAAPSLLISFDAEKAFDRVRWDFLFATLDKYGFGGRFVSALRALYASPQASVWVNGCRSSLFEIHTGTRQGCPLSPLLFVLTLDPLLRDIYSNPTIRGIQLGDQSFKVAAFADDLLAFLTDPSSSLQALLETMREYGDYAGFRLNLLKSEALPSSQALQARWGASFPLRWAQGSFRYLGVYISVSTSQLYSLNIPKLLADTKVQLEAWEGLPLTLLGRISLVRMVIFPRWLYVMQTLPLRLLKKDVNGLYRLLSRFCWNSRKPKVRLSYLVGGWRQGGLGLPDFGLYNEACLLRHLKDWLLDEHQYTPLDFERAFYAPHTLNSLLHLPATDLPPEFRFDKPQLQHQSLVVELTLKKCTSSVLCHQGVKGKKLEVQGFLFYTTKFLFYGVINYRRCIGSRNKTEFNEGVRVMANLGSCGFCHQREQNKSTGRLYKTPDGELCAHYKCMLFSSDLVTQNSPDLNDFGGFHLEDIRKEVERGQKLKCSKCKAKGATIGCDIKICRRTYHYLCALKCKAEIVEEEENGIFKIYCYYHRRNYSEVPSDNDDNIDETLAEDEDDDDDDNNYFLLTVDTEEDGFQDDVCFKEQESMNEIKVIRSTVKQMKIEIPAAADGKDSQETLDAAISTVIPQENDKGAPGTKRKQKTKHSNSASAEKCISHLYSRNLEFRDEGPPKKQAKLTTPGTSENSNQNNSFNWTNLIASLASRIGQLKDSDINGQRTATVFWKLCREANCTESVISKIKTSFEFLIQKISSEIASDEDYHQVFQVLLATDCLKDAILDAKQEITDAIQILDERKALLCKEEKILGALTNHSD</sequence>
<feature type="region of interest" description="Disordered" evidence="21">
    <location>
        <begin position="2048"/>
        <end position="2072"/>
    </location>
</feature>
<dbReference type="CDD" id="cd15673">
    <property type="entry name" value="ePHD_PHF6_like"/>
    <property type="match status" value="1"/>
</dbReference>
<dbReference type="PROSITE" id="PS50878">
    <property type="entry name" value="RT_POL"/>
    <property type="match status" value="1"/>
</dbReference>
<keyword evidence="8" id="KW-0949">S-adenosyl-L-methionine</keyword>
<feature type="region of interest" description="Disordered" evidence="21">
    <location>
        <begin position="773"/>
        <end position="813"/>
    </location>
</feature>
<dbReference type="CDD" id="cd01395">
    <property type="entry name" value="HMT_MBD"/>
    <property type="match status" value="1"/>
</dbReference>
<dbReference type="InterPro" id="IPR001739">
    <property type="entry name" value="Methyl_CpG_DNA-bd"/>
</dbReference>
<dbReference type="GO" id="GO:0140947">
    <property type="term" value="F:histone H3K9me2 methyltransferase activity"/>
    <property type="evidence" value="ECO:0007669"/>
    <property type="project" value="UniProtKB-EC"/>
</dbReference>
<evidence type="ECO:0000259" key="25">
    <source>
        <dbReference type="PROSITE" id="PS50982"/>
    </source>
</evidence>
<evidence type="ECO:0000313" key="28">
    <source>
        <dbReference type="RefSeq" id="XP_033805871.1"/>
    </source>
</evidence>
<dbReference type="GO" id="GO:0032259">
    <property type="term" value="P:methylation"/>
    <property type="evidence" value="ECO:0007669"/>
    <property type="project" value="UniProtKB-KW"/>
</dbReference>
<dbReference type="PROSITE" id="PS51805">
    <property type="entry name" value="EPHD"/>
    <property type="match status" value="1"/>
</dbReference>
<dbReference type="GeneID" id="117362892"/>
<dbReference type="GO" id="GO:0005634">
    <property type="term" value="C:nucleus"/>
    <property type="evidence" value="ECO:0007669"/>
    <property type="project" value="UniProtKB-SubCell"/>
</dbReference>
<keyword evidence="10" id="KW-0863">Zinc-finger</keyword>
<protein>
    <recommendedName>
        <fullName evidence="17">Histone-lysine N-methyltransferase SETDB2</fullName>
        <ecNumber evidence="16">2.1.1.366</ecNumber>
    </recommendedName>
    <alternativeName>
        <fullName evidence="18">SET domain bifurcated 2</fullName>
    </alternativeName>
</protein>
<dbReference type="InterPro" id="IPR016177">
    <property type="entry name" value="DNA-bd_dom_sf"/>
</dbReference>
<evidence type="ECO:0000256" key="13">
    <source>
        <dbReference type="ARBA" id="ARBA00022853"/>
    </source>
</evidence>
<feature type="region of interest" description="Disordered" evidence="21">
    <location>
        <begin position="2007"/>
        <end position="2034"/>
    </location>
</feature>
<evidence type="ECO:0000259" key="23">
    <source>
        <dbReference type="PROSITE" id="PS50867"/>
    </source>
</evidence>
<keyword evidence="4" id="KW-0217">Developmental protein</keyword>
<dbReference type="InterPro" id="IPR034732">
    <property type="entry name" value="EPHD"/>
</dbReference>
<gene>
    <name evidence="28" type="primary">SETDB2</name>
</gene>
<dbReference type="PANTHER" id="PTHR46024">
    <property type="entry name" value="HISTONE-LYSINE N-METHYLTRANSFERASE EGGLESS"/>
    <property type="match status" value="1"/>
</dbReference>
<evidence type="ECO:0000256" key="12">
    <source>
        <dbReference type="ARBA" id="ARBA00022833"/>
    </source>
</evidence>
<dbReference type="Gene3D" id="3.30.70.1820">
    <property type="entry name" value="L1 transposable element, RRM domain"/>
    <property type="match status" value="1"/>
</dbReference>
<dbReference type="PANTHER" id="PTHR46024:SF3">
    <property type="entry name" value="HISTONE-LYSINE N-METHYLTRANSFERASE SETDB2"/>
    <property type="match status" value="1"/>
</dbReference>
<dbReference type="Gene3D" id="3.30.890.10">
    <property type="entry name" value="Methyl-cpg-binding Protein 2, Chain A"/>
    <property type="match status" value="1"/>
</dbReference>
<dbReference type="Gene3D" id="2.170.270.10">
    <property type="entry name" value="SET domain"/>
    <property type="match status" value="2"/>
</dbReference>
<dbReference type="GO" id="GO:0010629">
    <property type="term" value="P:negative regulation of gene expression"/>
    <property type="evidence" value="ECO:0007669"/>
    <property type="project" value="TreeGrafter"/>
</dbReference>
<keyword evidence="5" id="KW-0489">Methyltransferase</keyword>
<keyword evidence="7" id="KW-0808">Transferase</keyword>
<dbReference type="InterPro" id="IPR043502">
    <property type="entry name" value="DNA/RNA_pol_sf"/>
</dbReference>
<dbReference type="Pfam" id="PF00856">
    <property type="entry name" value="SET"/>
    <property type="match status" value="1"/>
</dbReference>
<evidence type="ECO:0000256" key="6">
    <source>
        <dbReference type="ARBA" id="ARBA00022618"/>
    </source>
</evidence>
<dbReference type="PROSITE" id="PS50280">
    <property type="entry name" value="SET"/>
    <property type="match status" value="1"/>
</dbReference>
<evidence type="ECO:0000256" key="4">
    <source>
        <dbReference type="ARBA" id="ARBA00022473"/>
    </source>
</evidence>
<evidence type="ECO:0000313" key="27">
    <source>
        <dbReference type="Proteomes" id="UP000515159"/>
    </source>
</evidence>
<dbReference type="KEGG" id="gsh:117362892"/>
<keyword evidence="6" id="KW-0132">Cell division</keyword>
<evidence type="ECO:0000256" key="20">
    <source>
        <dbReference type="SAM" id="Coils"/>
    </source>
</evidence>
<keyword evidence="12" id="KW-0862">Zinc</keyword>
<keyword evidence="14" id="KW-0539">Nucleus</keyword>
<name>A0A6P8RKU0_GEOSA</name>
<evidence type="ECO:0000256" key="18">
    <source>
        <dbReference type="ARBA" id="ARBA00042995"/>
    </source>
</evidence>
<dbReference type="SMART" id="SM00468">
    <property type="entry name" value="PreSET"/>
    <property type="match status" value="1"/>
</dbReference>
<dbReference type="Pfam" id="PF13771">
    <property type="entry name" value="zf-HC5HC2H"/>
    <property type="match status" value="1"/>
</dbReference>
<feature type="domain" description="Reverse transcriptase" evidence="24">
    <location>
        <begin position="1292"/>
        <end position="1564"/>
    </location>
</feature>
<dbReference type="OrthoDB" id="5792673at2759"/>
<evidence type="ECO:0000256" key="8">
    <source>
        <dbReference type="ARBA" id="ARBA00022691"/>
    </source>
</evidence>
<dbReference type="InterPro" id="IPR007728">
    <property type="entry name" value="Pre-SET_dom"/>
</dbReference>
<keyword evidence="15" id="KW-0131">Cell cycle</keyword>
<dbReference type="InterPro" id="IPR051516">
    <property type="entry name" value="SETDB_methyltransferase"/>
</dbReference>
<dbReference type="Pfam" id="PF01429">
    <property type="entry name" value="MBD"/>
    <property type="match status" value="1"/>
</dbReference>
<evidence type="ECO:0000259" key="22">
    <source>
        <dbReference type="PROSITE" id="PS50280"/>
    </source>
</evidence>
<feature type="domain" description="PHD-type" evidence="26">
    <location>
        <begin position="1796"/>
        <end position="1916"/>
    </location>
</feature>
<dbReference type="GO" id="GO:0003677">
    <property type="term" value="F:DNA binding"/>
    <property type="evidence" value="ECO:0007669"/>
    <property type="project" value="InterPro"/>
</dbReference>
<evidence type="ECO:0000259" key="26">
    <source>
        <dbReference type="PROSITE" id="PS51805"/>
    </source>
</evidence>
<keyword evidence="20" id="KW-0175">Coiled coil</keyword>
<dbReference type="SUPFAM" id="SSF54171">
    <property type="entry name" value="DNA-binding domain"/>
    <property type="match status" value="1"/>
</dbReference>
<dbReference type="InParanoid" id="A0A6P8RKU0"/>
<dbReference type="PROSITE" id="PS50867">
    <property type="entry name" value="PRE_SET"/>
    <property type="match status" value="1"/>
</dbReference>
<organism evidence="27 28">
    <name type="scientific">Geotrypetes seraphini</name>
    <name type="common">Gaboon caecilian</name>
    <name type="synonym">Caecilia seraphini</name>
    <dbReference type="NCBI Taxonomy" id="260995"/>
    <lineage>
        <taxon>Eukaryota</taxon>
        <taxon>Metazoa</taxon>
        <taxon>Chordata</taxon>
        <taxon>Craniata</taxon>
        <taxon>Vertebrata</taxon>
        <taxon>Euteleostomi</taxon>
        <taxon>Amphibia</taxon>
        <taxon>Gymnophiona</taxon>
        <taxon>Geotrypetes</taxon>
    </lineage>
</organism>
<evidence type="ECO:0000256" key="21">
    <source>
        <dbReference type="SAM" id="MobiDB-lite"/>
    </source>
</evidence>
<dbReference type="CTD" id="83852"/>
<comment type="catalytic activity">
    <reaction evidence="19">
        <text>N(6),N(6)-dimethyl-L-lysyl(9)-[histone H3] + S-adenosyl-L-methionine = N(6),N(6),N(6)-trimethyl-L-lysyl(9)-[histone H3] + S-adenosyl-L-homocysteine + H(+)</text>
        <dbReference type="Rhea" id="RHEA:60288"/>
        <dbReference type="Rhea" id="RHEA-COMP:15538"/>
        <dbReference type="Rhea" id="RHEA-COMP:15541"/>
        <dbReference type="ChEBI" id="CHEBI:15378"/>
        <dbReference type="ChEBI" id="CHEBI:57856"/>
        <dbReference type="ChEBI" id="CHEBI:59789"/>
        <dbReference type="ChEBI" id="CHEBI:61961"/>
        <dbReference type="ChEBI" id="CHEBI:61976"/>
        <dbReference type="EC" id="2.1.1.366"/>
    </reaction>
</comment>
<dbReference type="SUPFAM" id="SSF56672">
    <property type="entry name" value="DNA/RNA polymerases"/>
    <property type="match status" value="1"/>
</dbReference>
<feature type="domain" description="SET" evidence="22">
    <location>
        <begin position="363"/>
        <end position="718"/>
    </location>
</feature>
<dbReference type="InterPro" id="IPR047232">
    <property type="entry name" value="SETDB1/2-like_MBD"/>
</dbReference>
<evidence type="ECO:0000256" key="10">
    <source>
        <dbReference type="ARBA" id="ARBA00022771"/>
    </source>
</evidence>
<comment type="subcellular location">
    <subcellularLocation>
        <location evidence="2">Chromosome</location>
    </subcellularLocation>
    <subcellularLocation>
        <location evidence="1">Nucleus</location>
    </subcellularLocation>
</comment>
<evidence type="ECO:0000256" key="9">
    <source>
        <dbReference type="ARBA" id="ARBA00022723"/>
    </source>
</evidence>
<dbReference type="Gene3D" id="1.20.5.340">
    <property type="match status" value="1"/>
</dbReference>
<evidence type="ECO:0000256" key="11">
    <source>
        <dbReference type="ARBA" id="ARBA00022776"/>
    </source>
</evidence>
<dbReference type="Proteomes" id="UP000515159">
    <property type="component" value="Chromosome 6"/>
</dbReference>
<dbReference type="Pfam" id="PF05033">
    <property type="entry name" value="Pre-SET"/>
    <property type="match status" value="1"/>
</dbReference>
<feature type="domain" description="MBD" evidence="25">
    <location>
        <begin position="155"/>
        <end position="225"/>
    </location>
</feature>
<keyword evidence="9" id="KW-0479">Metal-binding</keyword>
<dbReference type="GO" id="GO:0070828">
    <property type="term" value="P:heterochromatin organization"/>
    <property type="evidence" value="ECO:0007669"/>
    <property type="project" value="TreeGrafter"/>
</dbReference>
<evidence type="ECO:0000256" key="16">
    <source>
        <dbReference type="ARBA" id="ARBA00039052"/>
    </source>
</evidence>
<dbReference type="GO" id="GO:0008270">
    <property type="term" value="F:zinc ion binding"/>
    <property type="evidence" value="ECO:0007669"/>
    <property type="project" value="UniProtKB-KW"/>
</dbReference>
<accession>A0A6P8RKU0</accession>
<dbReference type="InterPro" id="IPR046341">
    <property type="entry name" value="SET_dom_sf"/>
</dbReference>
<evidence type="ECO:0000256" key="3">
    <source>
        <dbReference type="ARBA" id="ARBA00022454"/>
    </source>
</evidence>
<dbReference type="Pfam" id="PF00078">
    <property type="entry name" value="RVT_1"/>
    <property type="match status" value="1"/>
</dbReference>
<feature type="compositionally biased region" description="Basic and acidic residues" evidence="21">
    <location>
        <begin position="789"/>
        <end position="800"/>
    </location>
</feature>
<evidence type="ECO:0000256" key="14">
    <source>
        <dbReference type="ARBA" id="ARBA00023242"/>
    </source>
</evidence>
<reference evidence="28" key="1">
    <citation type="submission" date="2025-08" db="UniProtKB">
        <authorList>
            <consortium name="RefSeq"/>
        </authorList>
    </citation>
    <scope>IDENTIFICATION</scope>
</reference>
<dbReference type="InterPro" id="IPR042566">
    <property type="entry name" value="L1_C"/>
</dbReference>
<dbReference type="SUPFAM" id="SSF82199">
    <property type="entry name" value="SET domain"/>
    <property type="match status" value="1"/>
</dbReference>
<dbReference type="InterPro" id="IPR001214">
    <property type="entry name" value="SET_dom"/>
</dbReference>
<keyword evidence="27" id="KW-1185">Reference proteome</keyword>
<feature type="compositionally biased region" description="Polar residues" evidence="21">
    <location>
        <begin position="611"/>
        <end position="626"/>
    </location>
</feature>
<dbReference type="SMART" id="SM00391">
    <property type="entry name" value="MBD"/>
    <property type="match status" value="1"/>
</dbReference>
<evidence type="ECO:0000256" key="17">
    <source>
        <dbReference type="ARBA" id="ARBA00040299"/>
    </source>
</evidence>
<keyword evidence="11" id="KW-0498">Mitosis</keyword>
<proteinExistence type="predicted"/>
<evidence type="ECO:0000256" key="7">
    <source>
        <dbReference type="ARBA" id="ARBA00022679"/>
    </source>
</evidence>
<dbReference type="InterPro" id="IPR013083">
    <property type="entry name" value="Znf_RING/FYVE/PHD"/>
</dbReference>
<evidence type="ECO:0000256" key="15">
    <source>
        <dbReference type="ARBA" id="ARBA00023306"/>
    </source>
</evidence>
<dbReference type="CDD" id="cd01650">
    <property type="entry name" value="RT_nLTR_like"/>
    <property type="match status" value="1"/>
</dbReference>
<keyword evidence="3" id="KW-0158">Chromosome</keyword>